<dbReference type="Pfam" id="PF12704">
    <property type="entry name" value="MacB_PCD"/>
    <property type="match status" value="1"/>
</dbReference>
<evidence type="ECO:0000256" key="2">
    <source>
        <dbReference type="ARBA" id="ARBA00022475"/>
    </source>
</evidence>
<evidence type="ECO:0000256" key="7">
    <source>
        <dbReference type="SAM" id="Phobius"/>
    </source>
</evidence>
<dbReference type="GO" id="GO:0005886">
    <property type="term" value="C:plasma membrane"/>
    <property type="evidence" value="ECO:0007669"/>
    <property type="project" value="UniProtKB-SubCell"/>
</dbReference>
<feature type="domain" description="ABC3 transporter permease C-terminal" evidence="8">
    <location>
        <begin position="283"/>
        <end position="393"/>
    </location>
</feature>
<dbReference type="Proteomes" id="UP000034877">
    <property type="component" value="Unassembled WGS sequence"/>
</dbReference>
<feature type="transmembrane region" description="Helical" evidence="7">
    <location>
        <begin position="272"/>
        <end position="302"/>
    </location>
</feature>
<evidence type="ECO:0000313" key="11">
    <source>
        <dbReference type="Proteomes" id="UP000034877"/>
    </source>
</evidence>
<feature type="domain" description="MacB-like periplasmic core" evidence="9">
    <location>
        <begin position="21"/>
        <end position="237"/>
    </location>
</feature>
<evidence type="ECO:0000256" key="1">
    <source>
        <dbReference type="ARBA" id="ARBA00004651"/>
    </source>
</evidence>
<organism evidence="10 11">
    <name type="scientific">Candidatus Amesbacteria bacterium GW2011_GWC1_48_10</name>
    <dbReference type="NCBI Taxonomy" id="1618365"/>
    <lineage>
        <taxon>Bacteria</taxon>
        <taxon>Candidatus Amesiibacteriota</taxon>
    </lineage>
</organism>
<keyword evidence="4 7" id="KW-1133">Transmembrane helix</keyword>
<dbReference type="InterPro" id="IPR003838">
    <property type="entry name" value="ABC3_permease_C"/>
</dbReference>
<comment type="caution">
    <text evidence="10">The sequence shown here is derived from an EMBL/GenBank/DDBJ whole genome shotgun (WGS) entry which is preliminary data.</text>
</comment>
<keyword evidence="3 7" id="KW-0812">Transmembrane</keyword>
<keyword evidence="5 7" id="KW-0472">Membrane</keyword>
<gene>
    <name evidence="10" type="ORF">UY22_C0014G0012</name>
</gene>
<evidence type="ECO:0000256" key="5">
    <source>
        <dbReference type="ARBA" id="ARBA00023136"/>
    </source>
</evidence>
<evidence type="ECO:0000259" key="9">
    <source>
        <dbReference type="Pfam" id="PF12704"/>
    </source>
</evidence>
<reference evidence="10 11" key="1">
    <citation type="journal article" date="2015" name="Nature">
        <title>rRNA introns, odd ribosomes, and small enigmatic genomes across a large radiation of phyla.</title>
        <authorList>
            <person name="Brown C.T."/>
            <person name="Hug L.A."/>
            <person name="Thomas B.C."/>
            <person name="Sharon I."/>
            <person name="Castelle C.J."/>
            <person name="Singh A."/>
            <person name="Wilkins M.J."/>
            <person name="Williams K.H."/>
            <person name="Banfield J.F."/>
        </authorList>
    </citation>
    <scope>NUCLEOTIDE SEQUENCE [LARGE SCALE GENOMIC DNA]</scope>
</reference>
<evidence type="ECO:0000259" key="8">
    <source>
        <dbReference type="Pfam" id="PF02687"/>
    </source>
</evidence>
<dbReference type="GO" id="GO:0022857">
    <property type="term" value="F:transmembrane transporter activity"/>
    <property type="evidence" value="ECO:0007669"/>
    <property type="project" value="TreeGrafter"/>
</dbReference>
<feature type="transmembrane region" description="Helical" evidence="7">
    <location>
        <begin position="361"/>
        <end position="383"/>
    </location>
</feature>
<evidence type="ECO:0000256" key="4">
    <source>
        <dbReference type="ARBA" id="ARBA00022989"/>
    </source>
</evidence>
<keyword evidence="2" id="KW-1003">Cell membrane</keyword>
<dbReference type="PANTHER" id="PTHR30572">
    <property type="entry name" value="MEMBRANE COMPONENT OF TRANSPORTER-RELATED"/>
    <property type="match status" value="1"/>
</dbReference>
<evidence type="ECO:0000256" key="3">
    <source>
        <dbReference type="ARBA" id="ARBA00022692"/>
    </source>
</evidence>
<dbReference type="EMBL" id="LCPE01000014">
    <property type="protein sequence ID" value="KKU94391.1"/>
    <property type="molecule type" value="Genomic_DNA"/>
</dbReference>
<feature type="transmembrane region" description="Helical" evidence="7">
    <location>
        <begin position="323"/>
        <end position="349"/>
    </location>
</feature>
<sequence length="400" mass="42059">MDTVELFKTAGVAIRTNKTRSVLTTLGIIIGVASVILLVAVGNGLQAYVTGEFEALGANRVMVMPGKVKFGSAPPGFGVEAKFDFEDVEKIGKLGSPISEVLGMVVRAVTVKYMNKSVDAWVAGVNQGYLKLGNLEIARGRFISEDMVRRSQMGGVIGADISEKLFRRGEEPVGKEIDITGGKIKVIGVLEKKGGLGVGGSDENSYVLLPVTAARKLTGAKTPAMVMVSMENTESIPVGVKKVKDYFYRRGLTDDDFTVMEPKELLSSISSLLGVVTGALSGIAAISLVVGGIGIANIMLVSVTERTREIGLRKALGGTKRDILLQFLIEAVVLSVVGGMIGVGIGWGLSLVLSRFIQTSVTGWSVGLAFGISAAVGIISGLAPAIRAGRLDPIEALRYE</sequence>
<accession>A0A0G1UJU9</accession>
<evidence type="ECO:0000313" key="10">
    <source>
        <dbReference type="EMBL" id="KKU94391.1"/>
    </source>
</evidence>
<evidence type="ECO:0008006" key="12">
    <source>
        <dbReference type="Google" id="ProtNLM"/>
    </source>
</evidence>
<dbReference type="InterPro" id="IPR050250">
    <property type="entry name" value="Macrolide_Exporter_MacB"/>
</dbReference>
<feature type="transmembrane region" description="Helical" evidence="7">
    <location>
        <begin position="21"/>
        <end position="41"/>
    </location>
</feature>
<evidence type="ECO:0000256" key="6">
    <source>
        <dbReference type="ARBA" id="ARBA00038076"/>
    </source>
</evidence>
<protein>
    <recommendedName>
        <fullName evidence="12">ABC transporter, permease protein</fullName>
    </recommendedName>
</protein>
<dbReference type="AlphaFoldDB" id="A0A0G1UJU9"/>
<name>A0A0G1UJU9_9BACT</name>
<dbReference type="PANTHER" id="PTHR30572:SF4">
    <property type="entry name" value="ABC TRANSPORTER PERMEASE YTRF"/>
    <property type="match status" value="1"/>
</dbReference>
<proteinExistence type="inferred from homology"/>
<comment type="subcellular location">
    <subcellularLocation>
        <location evidence="1">Cell membrane</location>
        <topology evidence="1">Multi-pass membrane protein</topology>
    </subcellularLocation>
</comment>
<dbReference type="InterPro" id="IPR025857">
    <property type="entry name" value="MacB_PCD"/>
</dbReference>
<dbReference type="Pfam" id="PF02687">
    <property type="entry name" value="FtsX"/>
    <property type="match status" value="1"/>
</dbReference>
<comment type="similarity">
    <text evidence="6">Belongs to the ABC-4 integral membrane protein family.</text>
</comment>